<organism evidence="18 19">
    <name type="scientific">Labrus bergylta</name>
    <name type="common">ballan wrasse</name>
    <dbReference type="NCBI Taxonomy" id="56723"/>
    <lineage>
        <taxon>Eukaryota</taxon>
        <taxon>Metazoa</taxon>
        <taxon>Chordata</taxon>
        <taxon>Craniata</taxon>
        <taxon>Vertebrata</taxon>
        <taxon>Euteleostomi</taxon>
        <taxon>Actinopterygii</taxon>
        <taxon>Neopterygii</taxon>
        <taxon>Teleostei</taxon>
        <taxon>Neoteleostei</taxon>
        <taxon>Acanthomorphata</taxon>
        <taxon>Eupercaria</taxon>
        <taxon>Labriformes</taxon>
        <taxon>Labridae</taxon>
        <taxon>Labrus</taxon>
    </lineage>
</organism>
<dbReference type="Pfam" id="PF00777">
    <property type="entry name" value="Glyco_transf_29"/>
    <property type="match status" value="1"/>
</dbReference>
<evidence type="ECO:0000256" key="15">
    <source>
        <dbReference type="ARBA" id="ARBA00050664"/>
    </source>
</evidence>
<evidence type="ECO:0000256" key="8">
    <source>
        <dbReference type="ARBA" id="ARBA00022989"/>
    </source>
</evidence>
<evidence type="ECO:0000256" key="14">
    <source>
        <dbReference type="ARBA" id="ARBA00039109"/>
    </source>
</evidence>
<accession>A0A3Q3MFC1</accession>
<evidence type="ECO:0000256" key="17">
    <source>
        <dbReference type="SAM" id="MobiDB-lite"/>
    </source>
</evidence>
<comment type="catalytic activity">
    <reaction evidence="16">
        <text>a 3-O-[N-acetyl-alpha-D-galactosaminyl]-L-threonyl-[protein] + CMP-N-acetyl-beta-neuraminate = a 3-O-[N-acetyl-alpha-neuraminosyl-(2-&gt;6)-N-acetyl-alpha-D-galactosaminyl]-L-threonyl-[protein] + CMP + H(+)</text>
        <dbReference type="Rhea" id="RHEA:81643"/>
        <dbReference type="Rhea" id="RHEA-COMP:11689"/>
        <dbReference type="Rhea" id="RHEA-COMP:19720"/>
        <dbReference type="ChEBI" id="CHEBI:15378"/>
        <dbReference type="ChEBI" id="CHEBI:57812"/>
        <dbReference type="ChEBI" id="CHEBI:60377"/>
        <dbReference type="ChEBI" id="CHEBI:87075"/>
        <dbReference type="ChEBI" id="CHEBI:231970"/>
    </reaction>
    <physiologicalReaction direction="left-to-right" evidence="16">
        <dbReference type="Rhea" id="RHEA:81644"/>
    </physiologicalReaction>
</comment>
<evidence type="ECO:0000256" key="4">
    <source>
        <dbReference type="ARBA" id="ARBA00022676"/>
    </source>
</evidence>
<dbReference type="PANTHER" id="PTHR45941:SF4">
    <property type="entry name" value="ST6 N-ACETYLGALACTOSAMINIDE ALPHA-2,6-SIALYLTRANSFERASE 2"/>
    <property type="match status" value="1"/>
</dbReference>
<dbReference type="Proteomes" id="UP000261660">
    <property type="component" value="Unplaced"/>
</dbReference>
<keyword evidence="19" id="KW-1185">Reference proteome</keyword>
<evidence type="ECO:0000256" key="12">
    <source>
        <dbReference type="ARBA" id="ARBA00023180"/>
    </source>
</evidence>
<reference evidence="18" key="2">
    <citation type="submission" date="2025-09" db="UniProtKB">
        <authorList>
            <consortium name="Ensembl"/>
        </authorList>
    </citation>
    <scope>IDENTIFICATION</scope>
</reference>
<evidence type="ECO:0000256" key="6">
    <source>
        <dbReference type="ARBA" id="ARBA00022692"/>
    </source>
</evidence>
<evidence type="ECO:0000256" key="2">
    <source>
        <dbReference type="ARBA" id="ARBA00004922"/>
    </source>
</evidence>
<keyword evidence="9" id="KW-0333">Golgi apparatus</keyword>
<comment type="subcellular location">
    <subcellularLocation>
        <location evidence="1">Golgi apparatus membrane</location>
        <topology evidence="1">Single-pass type II membrane protein</topology>
    </subcellularLocation>
</comment>
<evidence type="ECO:0000256" key="5">
    <source>
        <dbReference type="ARBA" id="ARBA00022679"/>
    </source>
</evidence>
<comment type="catalytic activity">
    <reaction evidence="13">
        <text>a beta-D-galactosyl-(1-&gt;3)-N-acetyl-alpha-D-galactosaminyl derivative + CMP-N-acetyl-beta-neuraminate = a beta-D-galactosyl-(1-&gt;3)-[N-acetyl-alpha-neuraminyl-(2-&gt;6)]-N-acetyl-alpha-D-galactosaminyl derivative + CMP + H(+)</text>
        <dbReference type="Rhea" id="RHEA:11136"/>
        <dbReference type="ChEBI" id="CHEBI:15378"/>
        <dbReference type="ChEBI" id="CHEBI:57812"/>
        <dbReference type="ChEBI" id="CHEBI:60377"/>
        <dbReference type="ChEBI" id="CHEBI:133470"/>
        <dbReference type="ChEBI" id="CHEBI:140764"/>
        <dbReference type="EC" id="2.4.3.3"/>
    </reaction>
    <physiologicalReaction direction="left-to-right" evidence="13">
        <dbReference type="Rhea" id="RHEA:11137"/>
    </physiologicalReaction>
</comment>
<feature type="region of interest" description="Disordered" evidence="17">
    <location>
        <begin position="52"/>
        <end position="147"/>
    </location>
</feature>
<evidence type="ECO:0000313" key="18">
    <source>
        <dbReference type="Ensembl" id="ENSLBEP00000018975.1"/>
    </source>
</evidence>
<feature type="compositionally biased region" description="Basic and acidic residues" evidence="17">
    <location>
        <begin position="92"/>
        <end position="103"/>
    </location>
</feature>
<dbReference type="GeneTree" id="ENSGT00940000164863"/>
<evidence type="ECO:0000256" key="1">
    <source>
        <dbReference type="ARBA" id="ARBA00004323"/>
    </source>
</evidence>
<feature type="compositionally biased region" description="Low complexity" evidence="17">
    <location>
        <begin position="105"/>
        <end position="118"/>
    </location>
</feature>
<dbReference type="InParanoid" id="A0A3Q3MFC1"/>
<keyword evidence="11" id="KW-1015">Disulfide bond</keyword>
<keyword evidence="10" id="KW-0472">Membrane</keyword>
<evidence type="ECO:0000256" key="16">
    <source>
        <dbReference type="ARBA" id="ARBA00052285"/>
    </source>
</evidence>
<evidence type="ECO:0000256" key="9">
    <source>
        <dbReference type="ARBA" id="ARBA00023034"/>
    </source>
</evidence>
<evidence type="ECO:0000256" key="13">
    <source>
        <dbReference type="ARBA" id="ARBA00036348"/>
    </source>
</evidence>
<keyword evidence="8" id="KW-1133">Transmembrane helix</keyword>
<keyword evidence="4" id="KW-0328">Glycosyltransferase</keyword>
<sequence>MGMWRKLLIGLFTASSLMLLYLCVHLEKLPSWSIHSREHLQVFALGEKRYASKHDQNTESPESEPSAPVHGASDGRPSLHPGSNSQVTAEPFGRESERNDKHARTTQTPTLKCQTTPTTEHKAAENNRVLNVSKASSGPVEGSDKTTRTMFSTKAPIVKPQRPAKATRSKKEPAFIGDSYLSEDNQLQTLCSDGLQSRVKKSEFGERYLNNIPILMLAKHATPEQYQRLKKYTPVHGWSGINYTMLVETLSLLNSSANLQMFDDWKDHSKNSECVRCAVVGNGGILNNSKKGEEIDSHHYVFRTNGAIIKGFEQDVGSRTTHYTFTTTTLSNSYKRYKGLGFKGPPLSKETRYVMLPSHERDYLMVKAAVTHTRVERGRDRGKDPTKMFGKDVSAKKLKMLHPDFMRYLRNRFLHSKYLTARNARNYRPSTGAVMLLAALHTCDEVSAYGFMTPGYEKFSRYYYDKGLRPVGFTTNHDLKMELVLWQQLHQAGLMRLYMRE</sequence>
<dbReference type="FunFam" id="3.90.1480.20:FF:000015">
    <property type="entry name" value="Lactosylceramide alpha-2,3-sialyltransferase"/>
    <property type="match status" value="1"/>
</dbReference>
<dbReference type="Ensembl" id="ENSLBET00000020005.1">
    <property type="protein sequence ID" value="ENSLBEP00000018975.1"/>
    <property type="gene ID" value="ENSLBEG00000014593.1"/>
</dbReference>
<proteinExistence type="inferred from homology"/>
<protein>
    <recommendedName>
        <fullName evidence="14">alpha-N-acetylgalactosaminide alpha-2,6-sialyltransferase</fullName>
        <ecNumber evidence="14">2.4.3.3</ecNumber>
    </recommendedName>
</protein>
<keyword evidence="5" id="KW-0808">Transferase</keyword>
<keyword evidence="12" id="KW-0325">Glycoprotein</keyword>
<dbReference type="GO" id="GO:0000139">
    <property type="term" value="C:Golgi membrane"/>
    <property type="evidence" value="ECO:0007669"/>
    <property type="project" value="UniProtKB-SubCell"/>
</dbReference>
<dbReference type="Gene3D" id="3.90.1480.20">
    <property type="entry name" value="Glycosyl transferase family 29"/>
    <property type="match status" value="1"/>
</dbReference>
<keyword evidence="7" id="KW-0735">Signal-anchor</keyword>
<comment type="pathway">
    <text evidence="2">Protein modification; protein glycosylation.</text>
</comment>
<evidence type="ECO:0000256" key="7">
    <source>
        <dbReference type="ARBA" id="ARBA00022968"/>
    </source>
</evidence>
<reference evidence="18" key="1">
    <citation type="submission" date="2025-08" db="UniProtKB">
        <authorList>
            <consortium name="Ensembl"/>
        </authorList>
    </citation>
    <scope>IDENTIFICATION</scope>
</reference>
<name>A0A3Q3MFC1_9LABR</name>
<evidence type="ECO:0000313" key="19">
    <source>
        <dbReference type="Proteomes" id="UP000261660"/>
    </source>
</evidence>
<dbReference type="AlphaFoldDB" id="A0A3Q3MFC1"/>
<evidence type="ECO:0000256" key="11">
    <source>
        <dbReference type="ARBA" id="ARBA00023157"/>
    </source>
</evidence>
<comment type="similarity">
    <text evidence="3">Belongs to the glycosyltransferase 29 family.</text>
</comment>
<dbReference type="PANTHER" id="PTHR45941">
    <property type="entry name" value="ALPHA-N-ACETYLGALACTOSAMINIDE ALPHA-2,6-SIALYLTRANSFERASE 2-LIKE-RELATED"/>
    <property type="match status" value="1"/>
</dbReference>
<dbReference type="EC" id="2.4.3.3" evidence="14"/>
<evidence type="ECO:0000256" key="10">
    <source>
        <dbReference type="ARBA" id="ARBA00023136"/>
    </source>
</evidence>
<dbReference type="GO" id="GO:0001665">
    <property type="term" value="F:alpha-N-acetylgalactosaminide alpha-2,6-sialyltransferase activity"/>
    <property type="evidence" value="ECO:0007669"/>
    <property type="project" value="UniProtKB-EC"/>
</dbReference>
<dbReference type="InterPro" id="IPR001675">
    <property type="entry name" value="Glyco_trans_29"/>
</dbReference>
<keyword evidence="6" id="KW-0812">Transmembrane</keyword>
<dbReference type="InterPro" id="IPR038578">
    <property type="entry name" value="GT29-like_sf"/>
</dbReference>
<evidence type="ECO:0000256" key="3">
    <source>
        <dbReference type="ARBA" id="ARBA00006003"/>
    </source>
</evidence>
<comment type="catalytic activity">
    <reaction evidence="15">
        <text>a 3-O-[N-acetyl-alpha-neuraminyl-(2-&gt;3)-beta-D-galactosyl-(1-&gt;3)-N-acetyl-alpha-D-galactosaminyl]-L-threonyl-[protein] + CMP-N-acetyl-beta-neuraminate = a 3-O-{alpha-Neu5Ac-(2-&gt;3)-beta-D-Gal-(1-&gt;3)-[alpha-Neu5Ac-(2-&gt;6)]-alpha-D-GalNAc}-L-threonyl-[protein] + CMP + H(+)</text>
        <dbReference type="Rhea" id="RHEA:81659"/>
        <dbReference type="Rhea" id="RHEA-COMP:14417"/>
        <dbReference type="Rhea" id="RHEA-COMP:16763"/>
        <dbReference type="ChEBI" id="CHEBI:15378"/>
        <dbReference type="ChEBI" id="CHEBI:57812"/>
        <dbReference type="ChEBI" id="CHEBI:60377"/>
        <dbReference type="ChEBI" id="CHEBI:139598"/>
        <dbReference type="ChEBI" id="CHEBI:156398"/>
    </reaction>
    <physiologicalReaction direction="left-to-right" evidence="15">
        <dbReference type="Rhea" id="RHEA:81660"/>
    </physiologicalReaction>
</comment>